<keyword evidence="4" id="KW-1185">Reference proteome</keyword>
<dbReference type="Gene3D" id="3.30.300.30">
    <property type="match status" value="1"/>
</dbReference>
<evidence type="ECO:0000313" key="4">
    <source>
        <dbReference type="Proteomes" id="UP001157440"/>
    </source>
</evidence>
<evidence type="ECO:0000259" key="1">
    <source>
        <dbReference type="Pfam" id="PF00501"/>
    </source>
</evidence>
<dbReference type="InterPro" id="IPR050237">
    <property type="entry name" value="ATP-dep_AMP-bd_enzyme"/>
</dbReference>
<gene>
    <name evidence="3" type="ORF">GCM10007890_43610</name>
</gene>
<dbReference type="SUPFAM" id="SSF56801">
    <property type="entry name" value="Acetyl-CoA synthetase-like"/>
    <property type="match status" value="1"/>
</dbReference>
<dbReference type="InterPro" id="IPR045851">
    <property type="entry name" value="AMP-bd_C_sf"/>
</dbReference>
<dbReference type="InterPro" id="IPR042099">
    <property type="entry name" value="ANL_N_sf"/>
</dbReference>
<evidence type="ECO:0000259" key="2">
    <source>
        <dbReference type="Pfam" id="PF13193"/>
    </source>
</evidence>
<feature type="domain" description="AMP-binding enzyme C-terminal" evidence="2">
    <location>
        <begin position="412"/>
        <end position="486"/>
    </location>
</feature>
<dbReference type="Gene3D" id="3.40.50.12780">
    <property type="entry name" value="N-terminal domain of ligase-like"/>
    <property type="match status" value="1"/>
</dbReference>
<comment type="caution">
    <text evidence="3">The sequence shown here is derived from an EMBL/GenBank/DDBJ whole genome shotgun (WGS) entry which is preliminary data.</text>
</comment>
<dbReference type="RefSeq" id="WP_238195336.1">
    <property type="nucleotide sequence ID" value="NZ_BPQZ01000004.1"/>
</dbReference>
<dbReference type="PANTHER" id="PTHR43767:SF7">
    <property type="entry name" value="MEDIUM_LONG-CHAIN-FATTY-ACID--COA LIGASE FADD8"/>
    <property type="match status" value="1"/>
</dbReference>
<dbReference type="PROSITE" id="PS00455">
    <property type="entry name" value="AMP_BINDING"/>
    <property type="match status" value="1"/>
</dbReference>
<dbReference type="Pfam" id="PF00501">
    <property type="entry name" value="AMP-binding"/>
    <property type="match status" value="1"/>
</dbReference>
<organism evidence="3 4">
    <name type="scientific">Methylobacterium tardum</name>
    <dbReference type="NCBI Taxonomy" id="374432"/>
    <lineage>
        <taxon>Bacteria</taxon>
        <taxon>Pseudomonadati</taxon>
        <taxon>Pseudomonadota</taxon>
        <taxon>Alphaproteobacteria</taxon>
        <taxon>Hyphomicrobiales</taxon>
        <taxon>Methylobacteriaceae</taxon>
        <taxon>Methylobacterium</taxon>
    </lineage>
</organism>
<dbReference type="PANTHER" id="PTHR43767">
    <property type="entry name" value="LONG-CHAIN-FATTY-ACID--COA LIGASE"/>
    <property type="match status" value="1"/>
</dbReference>
<protein>
    <submittedName>
        <fullName evidence="3">AMP-dependent acyl-CoA synthetase</fullName>
    </submittedName>
</protein>
<dbReference type="InterPro" id="IPR020845">
    <property type="entry name" value="AMP-binding_CS"/>
</dbReference>
<accession>A0AA37TML6</accession>
<reference evidence="4" key="1">
    <citation type="journal article" date="2019" name="Int. J. Syst. Evol. Microbiol.">
        <title>The Global Catalogue of Microorganisms (GCM) 10K type strain sequencing project: providing services to taxonomists for standard genome sequencing and annotation.</title>
        <authorList>
            <consortium name="The Broad Institute Genomics Platform"/>
            <consortium name="The Broad Institute Genome Sequencing Center for Infectious Disease"/>
            <person name="Wu L."/>
            <person name="Ma J."/>
        </authorList>
    </citation>
    <scope>NUCLEOTIDE SEQUENCE [LARGE SCALE GENOMIC DNA]</scope>
    <source>
        <strain evidence="4">NBRC 103632</strain>
    </source>
</reference>
<dbReference type="AlphaFoldDB" id="A0AA37TML6"/>
<dbReference type="InterPro" id="IPR000873">
    <property type="entry name" value="AMP-dep_synth/lig_dom"/>
</dbReference>
<proteinExistence type="predicted"/>
<name>A0AA37TML6_9HYPH</name>
<dbReference type="Proteomes" id="UP001157440">
    <property type="component" value="Unassembled WGS sequence"/>
</dbReference>
<dbReference type="EMBL" id="BSPL01000023">
    <property type="protein sequence ID" value="GLS72346.1"/>
    <property type="molecule type" value="Genomic_DNA"/>
</dbReference>
<sequence>MYPIDLFYRQAARTPEAIALEFGDARVTYADLATRAGALAAGLQALDPEPQSRVGICCFNHVEHVVAWLAVLAAGKVWVPLYPKNKAAEIGLGISFTEASIVIADATARPLVEGAGAAILVADPDGGAGTTGGLVRSHAGSAPRFHALPLHATQAIKFTGGTTGKPKGVMQPYRAWNTNIATQVAAWSLRPGERLLAAAPITHGTSTYILPTLGTGGTLVLRDQPRPEEVLRCFAEERIATTFLPPTVIYMMMELPAARRGSYPHLRNLVYGSAAMRPDAIAQAQSVFGPCIASTYGQTEAPQIATMISAEELMRPDKRATVGRETMLTRVAILDPEGTILPTGAYGEIAIRGDLVMTGYWKQPDKTAETIRDGWLLTGDLGSFDEDGFLSIKGRAKDLIITGGFNVYPADVEPVLAQHAAVADCAIFGVPDDKWGEAVHGAVELRAGVTADADEIVRFVKDRLGSVKAPKSIAVYEALPRNNYGKLQKQVLVDDHVARAARERQQA</sequence>
<dbReference type="GO" id="GO:0016877">
    <property type="term" value="F:ligase activity, forming carbon-sulfur bonds"/>
    <property type="evidence" value="ECO:0007669"/>
    <property type="project" value="UniProtKB-ARBA"/>
</dbReference>
<dbReference type="Pfam" id="PF13193">
    <property type="entry name" value="AMP-binding_C"/>
    <property type="match status" value="1"/>
</dbReference>
<feature type="domain" description="AMP-dependent synthetase/ligase" evidence="1">
    <location>
        <begin position="7"/>
        <end position="361"/>
    </location>
</feature>
<dbReference type="InterPro" id="IPR025110">
    <property type="entry name" value="AMP-bd_C"/>
</dbReference>
<evidence type="ECO:0000313" key="3">
    <source>
        <dbReference type="EMBL" id="GLS72346.1"/>
    </source>
</evidence>